<proteinExistence type="predicted"/>
<accession>A0A0D0HTB9</accession>
<dbReference type="Proteomes" id="UP000032047">
    <property type="component" value="Unassembled WGS sequence"/>
</dbReference>
<keyword evidence="2" id="KW-1185">Reference proteome</keyword>
<reference evidence="1 2" key="1">
    <citation type="submission" date="2015-01" db="EMBL/GenBank/DDBJ databases">
        <title>Genome sequence of Anoxybacillus ayderensis strain AB04.</title>
        <authorList>
            <person name="Belduz A.O."/>
            <person name="Canakci S."/>
            <person name="Chan K.-G."/>
            <person name="Kahar U.M."/>
            <person name="Yaakob A.S."/>
            <person name="Chan C.S."/>
            <person name="Goh K.M."/>
        </authorList>
    </citation>
    <scope>NUCLEOTIDE SEQUENCE [LARGE SCALE GENOMIC DNA]</scope>
    <source>
        <strain evidence="1 2">AB04</strain>
    </source>
</reference>
<dbReference type="InterPro" id="IPR016945">
    <property type="entry name" value="UCP030092"/>
</dbReference>
<dbReference type="Pfam" id="PF11877">
    <property type="entry name" value="DUF3397"/>
    <property type="match status" value="1"/>
</dbReference>
<accession>A0A7W0C4A2</accession>
<evidence type="ECO:0000313" key="2">
    <source>
        <dbReference type="Proteomes" id="UP000032047"/>
    </source>
</evidence>
<sequence length="131" mass="15413">MKDILASFIAIMIVMPFFSFFFIFTLAKTVFKRKGKRAFHLAVNGSTIFFIFAVHVLLQAIFQRSYIVELLIFFIVTFMIGIVLYWKKTGDVSLQRTFKLYWKMQFLLFTTAYIGLFIYGIIHRVMIAFSS</sequence>
<evidence type="ECO:0000313" key="1">
    <source>
        <dbReference type="EMBL" id="KIP22442.1"/>
    </source>
</evidence>
<dbReference type="AlphaFoldDB" id="A0A0D0HTB9"/>
<name>A0A0D0HTB9_9BACL</name>
<protein>
    <submittedName>
        <fullName evidence="1">Uncharacterized protein</fullName>
    </submittedName>
</protein>
<dbReference type="EMBL" id="JXTG01000001">
    <property type="protein sequence ID" value="KIP22442.1"/>
    <property type="molecule type" value="Genomic_DNA"/>
</dbReference>
<comment type="caution">
    <text evidence="1">The sequence shown here is derived from an EMBL/GenBank/DDBJ whole genome shotgun (WGS) entry which is preliminary data.</text>
</comment>
<dbReference type="RefSeq" id="WP_021094865.1">
    <property type="nucleotide sequence ID" value="NZ_ANOC01000028.1"/>
</dbReference>
<dbReference type="PATRIC" id="fig|265546.4.peg.130"/>
<organism evidence="1 2">
    <name type="scientific">Anoxybacillus ayderensis</name>
    <dbReference type="NCBI Taxonomy" id="265546"/>
    <lineage>
        <taxon>Bacteria</taxon>
        <taxon>Bacillati</taxon>
        <taxon>Bacillota</taxon>
        <taxon>Bacilli</taxon>
        <taxon>Bacillales</taxon>
        <taxon>Anoxybacillaceae</taxon>
        <taxon>Anoxybacillus</taxon>
    </lineage>
</organism>
<dbReference type="PIRSF" id="PIRSF030092">
    <property type="entry name" value="UCP030092"/>
    <property type="match status" value="1"/>
</dbReference>
<gene>
    <name evidence="1" type="ORF">JV16_00122</name>
</gene>
<dbReference type="InterPro" id="IPR024515">
    <property type="entry name" value="DUF3397"/>
</dbReference>